<dbReference type="CDD" id="cd07377">
    <property type="entry name" value="WHTH_GntR"/>
    <property type="match status" value="1"/>
</dbReference>
<name>A0ABU5TC21_9MICC</name>
<dbReference type="Proteomes" id="UP001304769">
    <property type="component" value="Unassembled WGS sequence"/>
</dbReference>
<accession>A0ABU5TC21</accession>
<evidence type="ECO:0000313" key="6">
    <source>
        <dbReference type="Proteomes" id="UP001304769"/>
    </source>
</evidence>
<dbReference type="RefSeq" id="WP_323280982.1">
    <property type="nucleotide sequence ID" value="NZ_JAYGGQ010000021.1"/>
</dbReference>
<dbReference type="InterPro" id="IPR011711">
    <property type="entry name" value="GntR_C"/>
</dbReference>
<proteinExistence type="predicted"/>
<protein>
    <submittedName>
        <fullName evidence="5">GntR family transcriptional regulator</fullName>
    </submittedName>
</protein>
<evidence type="ECO:0000259" key="4">
    <source>
        <dbReference type="PROSITE" id="PS50949"/>
    </source>
</evidence>
<dbReference type="PANTHER" id="PTHR43537">
    <property type="entry name" value="TRANSCRIPTIONAL REGULATOR, GNTR FAMILY"/>
    <property type="match status" value="1"/>
</dbReference>
<dbReference type="EMBL" id="JAYGGQ010000021">
    <property type="protein sequence ID" value="MEA5457070.1"/>
    <property type="molecule type" value="Genomic_DNA"/>
</dbReference>
<organism evidence="5 6">
    <name type="scientific">Sinomonas terricola</name>
    <dbReference type="NCBI Taxonomy" id="3110330"/>
    <lineage>
        <taxon>Bacteria</taxon>
        <taxon>Bacillati</taxon>
        <taxon>Actinomycetota</taxon>
        <taxon>Actinomycetes</taxon>
        <taxon>Micrococcales</taxon>
        <taxon>Micrococcaceae</taxon>
        <taxon>Sinomonas</taxon>
    </lineage>
</organism>
<keyword evidence="1" id="KW-0805">Transcription regulation</keyword>
<evidence type="ECO:0000313" key="5">
    <source>
        <dbReference type="EMBL" id="MEA5457070.1"/>
    </source>
</evidence>
<keyword evidence="2" id="KW-0238">DNA-binding</keyword>
<dbReference type="InterPro" id="IPR000524">
    <property type="entry name" value="Tscrpt_reg_HTH_GntR"/>
</dbReference>
<gene>
    <name evidence="5" type="ORF">SPF06_20285</name>
</gene>
<reference evidence="5 6" key="1">
    <citation type="submission" date="2023-12" db="EMBL/GenBank/DDBJ databases">
        <title>Sinomonas terricola sp. nov, isolated from litchi orchard soil in Guangdong, PR China.</title>
        <authorList>
            <person name="Jiaxin W."/>
            <person name="Yang Z."/>
            <person name="Honghui Z."/>
        </authorList>
    </citation>
    <scope>NUCLEOTIDE SEQUENCE [LARGE SCALE GENOMIC DNA]</scope>
    <source>
        <strain evidence="5 6">JGH33</strain>
    </source>
</reference>
<evidence type="ECO:0000256" key="2">
    <source>
        <dbReference type="ARBA" id="ARBA00023125"/>
    </source>
</evidence>
<dbReference type="InterPro" id="IPR036390">
    <property type="entry name" value="WH_DNA-bd_sf"/>
</dbReference>
<dbReference type="Gene3D" id="1.20.120.530">
    <property type="entry name" value="GntR ligand-binding domain-like"/>
    <property type="match status" value="1"/>
</dbReference>
<dbReference type="PROSITE" id="PS50949">
    <property type="entry name" value="HTH_GNTR"/>
    <property type="match status" value="1"/>
</dbReference>
<keyword evidence="3" id="KW-0804">Transcription</keyword>
<evidence type="ECO:0000256" key="3">
    <source>
        <dbReference type="ARBA" id="ARBA00023163"/>
    </source>
</evidence>
<dbReference type="InterPro" id="IPR036388">
    <property type="entry name" value="WH-like_DNA-bd_sf"/>
</dbReference>
<dbReference type="SUPFAM" id="SSF46785">
    <property type="entry name" value="Winged helix' DNA-binding domain"/>
    <property type="match status" value="1"/>
</dbReference>
<dbReference type="PANTHER" id="PTHR43537:SF5">
    <property type="entry name" value="UXU OPERON TRANSCRIPTIONAL REGULATOR"/>
    <property type="match status" value="1"/>
</dbReference>
<feature type="domain" description="HTH gntR-type" evidence="4">
    <location>
        <begin position="14"/>
        <end position="81"/>
    </location>
</feature>
<dbReference type="Gene3D" id="1.10.10.10">
    <property type="entry name" value="Winged helix-like DNA-binding domain superfamily/Winged helix DNA-binding domain"/>
    <property type="match status" value="1"/>
</dbReference>
<evidence type="ECO:0000256" key="1">
    <source>
        <dbReference type="ARBA" id="ARBA00023015"/>
    </source>
</evidence>
<dbReference type="SMART" id="SM00895">
    <property type="entry name" value="FCD"/>
    <property type="match status" value="1"/>
</dbReference>
<dbReference type="SMART" id="SM00345">
    <property type="entry name" value="HTH_GNTR"/>
    <property type="match status" value="1"/>
</dbReference>
<dbReference type="PRINTS" id="PR00035">
    <property type="entry name" value="HTHGNTR"/>
</dbReference>
<comment type="caution">
    <text evidence="5">The sequence shown here is derived from an EMBL/GenBank/DDBJ whole genome shotgun (WGS) entry which is preliminary data.</text>
</comment>
<sequence>MTAEAPAEEGPASGSRANNVYEWLRERIIDGSLPPGARIREREIAEELQVSRVPVREALPQLESEGYIETIPRRGAVVVPMTVNAAVELFDIRASLEVLAARLAAQACAAGASPAGLETLLEQAHEATEAGSEDQIADLNSRLHEEILVLSGNRLLQKLMTPVNGHVRRLFHVAKDRDQVELYREHVAIVQAIIRGHAELAAALSFAHVEESRNESLPIVESQLEARPRHP</sequence>
<dbReference type="InterPro" id="IPR008920">
    <property type="entry name" value="TF_FadR/GntR_C"/>
</dbReference>
<dbReference type="SUPFAM" id="SSF48008">
    <property type="entry name" value="GntR ligand-binding domain-like"/>
    <property type="match status" value="1"/>
</dbReference>
<dbReference type="Pfam" id="PF07729">
    <property type="entry name" value="FCD"/>
    <property type="match status" value="1"/>
</dbReference>
<keyword evidence="6" id="KW-1185">Reference proteome</keyword>
<dbReference type="Pfam" id="PF00392">
    <property type="entry name" value="GntR"/>
    <property type="match status" value="1"/>
</dbReference>